<organism evidence="2 3">
    <name type="scientific">Nostocoides japonicum T1-X7</name>
    <dbReference type="NCBI Taxonomy" id="1194083"/>
    <lineage>
        <taxon>Bacteria</taxon>
        <taxon>Bacillati</taxon>
        <taxon>Actinomycetota</taxon>
        <taxon>Actinomycetes</taxon>
        <taxon>Micrococcales</taxon>
        <taxon>Intrasporangiaceae</taxon>
        <taxon>Nostocoides</taxon>
    </lineage>
</organism>
<feature type="transmembrane region" description="Helical" evidence="1">
    <location>
        <begin position="283"/>
        <end position="302"/>
    </location>
</feature>
<feature type="transmembrane region" description="Helical" evidence="1">
    <location>
        <begin position="6"/>
        <end position="26"/>
    </location>
</feature>
<feature type="transmembrane region" description="Helical" evidence="1">
    <location>
        <begin position="192"/>
        <end position="212"/>
    </location>
</feature>
<name>A0A077LSZ7_9MICO</name>
<feature type="transmembrane region" description="Helical" evidence="1">
    <location>
        <begin position="155"/>
        <end position="172"/>
    </location>
</feature>
<dbReference type="Proteomes" id="UP000035721">
    <property type="component" value="Unassembled WGS sequence"/>
</dbReference>
<dbReference type="OrthoDB" id="5768436at2"/>
<evidence type="ECO:0000313" key="3">
    <source>
        <dbReference type="Proteomes" id="UP000035721"/>
    </source>
</evidence>
<dbReference type="AlphaFoldDB" id="A0A077LSZ7"/>
<sequence length="379" mass="43555">MSYATSGDLAILGVIVGLRFIVPMLIPRWPLPAILVCLVVDGYDQTIFQTFLSHDFWIQIENAYQGYDKSLDVFYLSMAYLATMRNWTNLTALVTAQFLWLYRLVGVTIFEIAHDIADPSSYRWVLLIFPNTFEYFFIAYEAVRLRWDPRRMPPRLVISIAAFIWIFIKLPQEWWIHVAQLDMTDEMAAHPWIIWVMVIGILLVVAIAWWAITYRLPPGDWRLQIAAPPMPASLASARQRSSWRAQTWRLWDWNLVEKVVLTALTCVIFAEILPGVTESPKVVAGWVTGLVVVNGAAGLLFVRRGHTIDRFVLQFLAQLVVNEAIVVVASLFHGGFRLSHALFFLLLITLITTLYDRYRPVREYHREEAHAVRPAPTPA</sequence>
<keyword evidence="1" id="KW-0472">Membrane</keyword>
<protein>
    <submittedName>
        <fullName evidence="2">Uncharacterized protein</fullName>
    </submittedName>
</protein>
<dbReference type="RefSeq" id="WP_048552674.1">
    <property type="nucleotide sequence ID" value="NZ_HF570958.1"/>
</dbReference>
<accession>A0A077LSZ7</accession>
<reference evidence="2 3" key="1">
    <citation type="journal article" date="2013" name="ISME J.">
        <title>A metabolic model for members of the genus Tetrasphaera involved in enhanced biological phosphorus removal.</title>
        <authorList>
            <person name="Kristiansen R."/>
            <person name="Nguyen H.T.T."/>
            <person name="Saunders A.M."/>
            <person name="Nielsen J.L."/>
            <person name="Wimmer R."/>
            <person name="Le V.Q."/>
            <person name="McIlroy S.J."/>
            <person name="Petrovski S."/>
            <person name="Seviour R.J."/>
            <person name="Calteau A."/>
            <person name="Nielsen K.L."/>
            <person name="Nielsen P.H."/>
        </authorList>
    </citation>
    <scope>NUCLEOTIDE SEQUENCE [LARGE SCALE GENOMIC DNA]</scope>
    <source>
        <strain evidence="2 3">T1-X7</strain>
    </source>
</reference>
<gene>
    <name evidence="2" type="ORF">BN12_1020006</name>
</gene>
<feature type="transmembrane region" description="Helical" evidence="1">
    <location>
        <begin position="87"/>
        <end position="110"/>
    </location>
</feature>
<dbReference type="EMBL" id="CAJB01000005">
    <property type="protein sequence ID" value="CCH76041.1"/>
    <property type="molecule type" value="Genomic_DNA"/>
</dbReference>
<feature type="transmembrane region" description="Helical" evidence="1">
    <location>
        <begin position="259"/>
        <end position="277"/>
    </location>
</feature>
<keyword evidence="1" id="KW-0812">Transmembrane</keyword>
<keyword evidence="3" id="KW-1185">Reference proteome</keyword>
<evidence type="ECO:0000256" key="1">
    <source>
        <dbReference type="SAM" id="Phobius"/>
    </source>
</evidence>
<feature type="transmembrane region" description="Helical" evidence="1">
    <location>
        <begin position="122"/>
        <end position="143"/>
    </location>
</feature>
<feature type="transmembrane region" description="Helical" evidence="1">
    <location>
        <begin position="311"/>
        <end position="332"/>
    </location>
</feature>
<evidence type="ECO:0000313" key="2">
    <source>
        <dbReference type="EMBL" id="CCH76041.1"/>
    </source>
</evidence>
<proteinExistence type="predicted"/>
<comment type="caution">
    <text evidence="2">The sequence shown here is derived from an EMBL/GenBank/DDBJ whole genome shotgun (WGS) entry which is preliminary data.</text>
</comment>
<keyword evidence="1" id="KW-1133">Transmembrane helix</keyword>
<feature type="transmembrane region" description="Helical" evidence="1">
    <location>
        <begin position="338"/>
        <end position="356"/>
    </location>
</feature>
<dbReference type="STRING" id="1194083.BN12_1020006"/>